<evidence type="ECO:0000313" key="2">
    <source>
        <dbReference type="EMBL" id="CAI2161675.1"/>
    </source>
</evidence>
<dbReference type="AlphaFoldDB" id="A0A9W4WHB5"/>
<comment type="caution">
    <text evidence="2">The sequence shown here is derived from an EMBL/GenBank/DDBJ whole genome shotgun (WGS) entry which is preliminary data.</text>
</comment>
<sequence length="83" mass="9082">MPVDKSGEDISPTVNLNDLKVGQKVLYHPVGGSQQTTEGIIKEIMTEPEVAGNRQVQIKASETDPRILIENSNTHKETGKEIV</sequence>
<protein>
    <submittedName>
        <fullName evidence="2">14034_t:CDS:1</fullName>
    </submittedName>
</protein>
<keyword evidence="3" id="KW-1185">Reference proteome</keyword>
<dbReference type="EMBL" id="CAMKVN010000010">
    <property type="protein sequence ID" value="CAI2161675.1"/>
    <property type="molecule type" value="Genomic_DNA"/>
</dbReference>
<dbReference type="Proteomes" id="UP001153678">
    <property type="component" value="Unassembled WGS sequence"/>
</dbReference>
<evidence type="ECO:0000259" key="1">
    <source>
        <dbReference type="Pfam" id="PF11160"/>
    </source>
</evidence>
<evidence type="ECO:0000313" key="3">
    <source>
        <dbReference type="Proteomes" id="UP001153678"/>
    </source>
</evidence>
<gene>
    <name evidence="2" type="ORF">FWILDA_LOCUS169</name>
</gene>
<name>A0A9W4WHB5_9GLOM</name>
<dbReference type="Pfam" id="PF11160">
    <property type="entry name" value="Hva1_TUDOR"/>
    <property type="match status" value="1"/>
</dbReference>
<accession>A0A9W4WHB5</accession>
<feature type="domain" description="Hypervirulence associated protein TUDOR" evidence="1">
    <location>
        <begin position="22"/>
        <end position="78"/>
    </location>
</feature>
<dbReference type="OrthoDB" id="10052172at2759"/>
<proteinExistence type="predicted"/>
<organism evidence="2 3">
    <name type="scientific">Funneliformis geosporum</name>
    <dbReference type="NCBI Taxonomy" id="1117311"/>
    <lineage>
        <taxon>Eukaryota</taxon>
        <taxon>Fungi</taxon>
        <taxon>Fungi incertae sedis</taxon>
        <taxon>Mucoromycota</taxon>
        <taxon>Glomeromycotina</taxon>
        <taxon>Glomeromycetes</taxon>
        <taxon>Glomerales</taxon>
        <taxon>Glomeraceae</taxon>
        <taxon>Funneliformis</taxon>
    </lineage>
</organism>
<dbReference type="InterPro" id="IPR021331">
    <property type="entry name" value="Hva1_TUDOR"/>
</dbReference>
<reference evidence="2" key="1">
    <citation type="submission" date="2022-08" db="EMBL/GenBank/DDBJ databases">
        <authorList>
            <person name="Kallberg Y."/>
            <person name="Tangrot J."/>
            <person name="Rosling A."/>
        </authorList>
    </citation>
    <scope>NUCLEOTIDE SEQUENCE</scope>
    <source>
        <strain evidence="2">Wild A</strain>
    </source>
</reference>